<gene>
    <name evidence="3" type="ORF">RIMI_LOCUS22860672</name>
</gene>
<dbReference type="Proteomes" id="UP001176940">
    <property type="component" value="Unassembled WGS sequence"/>
</dbReference>
<reference evidence="3" key="1">
    <citation type="submission" date="2023-07" db="EMBL/GenBank/DDBJ databases">
        <authorList>
            <person name="Stuckert A."/>
        </authorList>
    </citation>
    <scope>NUCLEOTIDE SEQUENCE</scope>
</reference>
<dbReference type="InterPro" id="IPR036179">
    <property type="entry name" value="Ig-like_dom_sf"/>
</dbReference>
<accession>A0ABN9MR82</accession>
<keyword evidence="1" id="KW-0393">Immunoglobulin domain</keyword>
<keyword evidence="4" id="KW-1185">Reference proteome</keyword>
<dbReference type="Pfam" id="PF07679">
    <property type="entry name" value="I-set"/>
    <property type="match status" value="2"/>
</dbReference>
<evidence type="ECO:0000259" key="2">
    <source>
        <dbReference type="PROSITE" id="PS50835"/>
    </source>
</evidence>
<feature type="domain" description="Ig-like" evidence="2">
    <location>
        <begin position="55"/>
        <end position="141"/>
    </location>
</feature>
<evidence type="ECO:0000313" key="4">
    <source>
        <dbReference type="Proteomes" id="UP001176940"/>
    </source>
</evidence>
<comment type="caution">
    <text evidence="3">The sequence shown here is derived from an EMBL/GenBank/DDBJ whole genome shotgun (WGS) entry which is preliminary data.</text>
</comment>
<organism evidence="3 4">
    <name type="scientific">Ranitomeya imitator</name>
    <name type="common">mimic poison frog</name>
    <dbReference type="NCBI Taxonomy" id="111125"/>
    <lineage>
        <taxon>Eukaryota</taxon>
        <taxon>Metazoa</taxon>
        <taxon>Chordata</taxon>
        <taxon>Craniata</taxon>
        <taxon>Vertebrata</taxon>
        <taxon>Euteleostomi</taxon>
        <taxon>Amphibia</taxon>
        <taxon>Batrachia</taxon>
        <taxon>Anura</taxon>
        <taxon>Neobatrachia</taxon>
        <taxon>Hyloidea</taxon>
        <taxon>Dendrobatidae</taxon>
        <taxon>Dendrobatinae</taxon>
        <taxon>Ranitomeya</taxon>
    </lineage>
</organism>
<dbReference type="InterPro" id="IPR013783">
    <property type="entry name" value="Ig-like_fold"/>
</dbReference>
<evidence type="ECO:0000313" key="3">
    <source>
        <dbReference type="EMBL" id="CAJ0968165.1"/>
    </source>
</evidence>
<dbReference type="InterPro" id="IPR007110">
    <property type="entry name" value="Ig-like_dom"/>
</dbReference>
<dbReference type="PANTHER" id="PTHR10075:SF100">
    <property type="entry name" value="FASCICLIN-2"/>
    <property type="match status" value="1"/>
</dbReference>
<dbReference type="PROSITE" id="PS50835">
    <property type="entry name" value="IG_LIKE"/>
    <property type="match status" value="2"/>
</dbReference>
<dbReference type="InterPro" id="IPR003599">
    <property type="entry name" value="Ig_sub"/>
</dbReference>
<protein>
    <recommendedName>
        <fullName evidence="2">Ig-like domain-containing protein</fullName>
    </recommendedName>
</protein>
<feature type="domain" description="Ig-like" evidence="2">
    <location>
        <begin position="146"/>
        <end position="233"/>
    </location>
</feature>
<dbReference type="SMART" id="SM00408">
    <property type="entry name" value="IGc2"/>
    <property type="match status" value="2"/>
</dbReference>
<proteinExistence type="predicted"/>
<dbReference type="PANTHER" id="PTHR10075">
    <property type="entry name" value="BASIGIN RELATED"/>
    <property type="match status" value="1"/>
</dbReference>
<sequence length="254" mass="27894">MKEDARLNLLEDGTLMIQNPQETDQGIYQCMAKNVAGEVKTPEVTLRYFGTPARPSFVIQPQNTEVLVGEGVTLECSATGQPQPRITWTRGDRSPIPTDPRITITPSGGLYIQEVNQEDAGEYTCFATNTVDTIHSTAYIIVQAIPQFTVIPQDRNLFEGHNVDFHCEAQGNPQPVIAWTKGGNQLSVDRRHQVLPSGTLRILRVALHDQGQYECQAINIVGSKSTSAHLIVQARGLTPDNLSCPPGDLYSVDI</sequence>
<dbReference type="InterPro" id="IPR013098">
    <property type="entry name" value="Ig_I-set"/>
</dbReference>
<dbReference type="SMART" id="SM00409">
    <property type="entry name" value="IG"/>
    <property type="match status" value="2"/>
</dbReference>
<dbReference type="InterPro" id="IPR003598">
    <property type="entry name" value="Ig_sub2"/>
</dbReference>
<evidence type="ECO:0000256" key="1">
    <source>
        <dbReference type="ARBA" id="ARBA00023319"/>
    </source>
</evidence>
<dbReference type="EMBL" id="CAUEEQ010079002">
    <property type="protein sequence ID" value="CAJ0968165.1"/>
    <property type="molecule type" value="Genomic_DNA"/>
</dbReference>
<dbReference type="Gene3D" id="2.60.40.10">
    <property type="entry name" value="Immunoglobulins"/>
    <property type="match status" value="3"/>
</dbReference>
<dbReference type="SUPFAM" id="SSF48726">
    <property type="entry name" value="Immunoglobulin"/>
    <property type="match status" value="3"/>
</dbReference>
<name>A0ABN9MR82_9NEOB</name>